<evidence type="ECO:0000313" key="7">
    <source>
        <dbReference type="EMBL" id="GAA4883890.1"/>
    </source>
</evidence>
<sequence>MNVRRPDHWLDLELLAVTCPGLSIPVAARLRYYRADPYAVHLDCHVDLDEPITWVFAREILTEGLNTWAGTGDVSVFPTICAEREEILIALSVPGSTCALRAPAAHVRTFLQGTCTVVPYGSETDHLDLDALTAHLLGVRDGRSVPRRPRPLR</sequence>
<dbReference type="InterPro" id="IPR038658">
    <property type="entry name" value="SsgB_sf"/>
</dbReference>
<reference evidence="8" key="1">
    <citation type="journal article" date="2019" name="Int. J. Syst. Evol. Microbiol.">
        <title>The Global Catalogue of Microorganisms (GCM) 10K type strain sequencing project: providing services to taxonomists for standard genome sequencing and annotation.</title>
        <authorList>
            <consortium name="The Broad Institute Genomics Platform"/>
            <consortium name="The Broad Institute Genome Sequencing Center for Infectious Disease"/>
            <person name="Wu L."/>
            <person name="Ma J."/>
        </authorList>
    </citation>
    <scope>NUCLEOTIDE SEQUENCE [LARGE SCALE GENOMIC DNA]</scope>
    <source>
        <strain evidence="8">JCM 13006</strain>
    </source>
</reference>
<keyword evidence="8" id="KW-1185">Reference proteome</keyword>
<dbReference type="EMBL" id="BAABIS010000001">
    <property type="protein sequence ID" value="GAA4883890.1"/>
    <property type="molecule type" value="Genomic_DNA"/>
</dbReference>
<evidence type="ECO:0000256" key="6">
    <source>
        <dbReference type="ARBA" id="ARBA00023306"/>
    </source>
</evidence>
<keyword evidence="5" id="KW-0717">Septation</keyword>
<dbReference type="Pfam" id="PF04686">
    <property type="entry name" value="SsgA"/>
    <property type="match status" value="1"/>
</dbReference>
<evidence type="ECO:0000256" key="1">
    <source>
        <dbReference type="ARBA" id="ARBA00004431"/>
    </source>
</evidence>
<evidence type="ECO:0000256" key="4">
    <source>
        <dbReference type="ARBA" id="ARBA00022969"/>
    </source>
</evidence>
<dbReference type="Proteomes" id="UP001501752">
    <property type="component" value="Unassembled WGS sequence"/>
</dbReference>
<dbReference type="InterPro" id="IPR006776">
    <property type="entry name" value="SsgB"/>
</dbReference>
<keyword evidence="4" id="KW-0749">Sporulation</keyword>
<gene>
    <name evidence="7" type="ORF">GCM10023235_75770</name>
</gene>
<protein>
    <submittedName>
        <fullName evidence="7">SsgA family sporulation/cell division regulator</fullName>
    </submittedName>
</protein>
<comment type="caution">
    <text evidence="7">The sequence shown here is derived from an EMBL/GenBank/DDBJ whole genome shotgun (WGS) entry which is preliminary data.</text>
</comment>
<evidence type="ECO:0000256" key="3">
    <source>
        <dbReference type="ARBA" id="ARBA00022618"/>
    </source>
</evidence>
<accession>A0ABP9EPY2</accession>
<evidence type="ECO:0000313" key="8">
    <source>
        <dbReference type="Proteomes" id="UP001501752"/>
    </source>
</evidence>
<evidence type="ECO:0000256" key="2">
    <source>
        <dbReference type="ARBA" id="ARBA00009323"/>
    </source>
</evidence>
<evidence type="ECO:0000256" key="5">
    <source>
        <dbReference type="ARBA" id="ARBA00023210"/>
    </source>
</evidence>
<proteinExistence type="inferred from homology"/>
<dbReference type="Gene3D" id="2.30.31.20">
    <property type="entry name" value="Sporulation-specific cell division protein SsgB"/>
    <property type="match status" value="1"/>
</dbReference>
<comment type="subcellular location">
    <subcellularLocation>
        <location evidence="1">Cell septum</location>
    </subcellularLocation>
</comment>
<name>A0ABP9EPY2_9ACTN</name>
<dbReference type="RefSeq" id="WP_345701455.1">
    <property type="nucleotide sequence ID" value="NZ_BAABIS010000001.1"/>
</dbReference>
<comment type="similarity">
    <text evidence="2">Belongs to the SsgA family.</text>
</comment>
<organism evidence="7 8">
    <name type="scientific">Kitasatospora terrestris</name>
    <dbReference type="NCBI Taxonomy" id="258051"/>
    <lineage>
        <taxon>Bacteria</taxon>
        <taxon>Bacillati</taxon>
        <taxon>Actinomycetota</taxon>
        <taxon>Actinomycetes</taxon>
        <taxon>Kitasatosporales</taxon>
        <taxon>Streptomycetaceae</taxon>
        <taxon>Kitasatospora</taxon>
    </lineage>
</organism>
<keyword evidence="3" id="KW-0132">Cell division</keyword>
<keyword evidence="6" id="KW-0131">Cell cycle</keyword>